<evidence type="ECO:0000256" key="5">
    <source>
        <dbReference type="ARBA" id="ARBA00011738"/>
    </source>
</evidence>
<comment type="similarity">
    <text evidence="4 15">Belongs to the aspartate-semialdehyde dehydrogenase family.</text>
</comment>
<dbReference type="GO" id="GO:0004073">
    <property type="term" value="F:aspartate-semialdehyde dehydrogenase activity"/>
    <property type="evidence" value="ECO:0007669"/>
    <property type="project" value="UniProtKB-UniRule"/>
</dbReference>
<feature type="binding site" evidence="15">
    <location>
        <begin position="44"/>
        <end position="45"/>
    </location>
    <ligand>
        <name>NADP(+)</name>
        <dbReference type="ChEBI" id="CHEBI:58349"/>
    </ligand>
</feature>
<dbReference type="InterPro" id="IPR036291">
    <property type="entry name" value="NAD(P)-bd_dom_sf"/>
</dbReference>
<evidence type="ECO:0000256" key="12">
    <source>
        <dbReference type="ARBA" id="ARBA00023154"/>
    </source>
</evidence>
<feature type="binding site" evidence="15">
    <location>
        <position position="213"/>
    </location>
    <ligand>
        <name>substrate</name>
    </ligand>
</feature>
<dbReference type="PANTHER" id="PTHR46278:SF2">
    <property type="entry name" value="ASPARTATE-SEMIALDEHYDE DEHYDROGENASE"/>
    <property type="match status" value="1"/>
</dbReference>
<evidence type="ECO:0000256" key="11">
    <source>
        <dbReference type="ARBA" id="ARBA00023002"/>
    </source>
</evidence>
<dbReference type="PANTHER" id="PTHR46278">
    <property type="entry name" value="DEHYDROGENASE, PUTATIVE-RELATED"/>
    <property type="match status" value="1"/>
</dbReference>
<keyword evidence="19" id="KW-1185">Reference proteome</keyword>
<dbReference type="GO" id="GO:0009089">
    <property type="term" value="P:lysine biosynthetic process via diaminopimelate"/>
    <property type="evidence" value="ECO:0007669"/>
    <property type="project" value="UniProtKB-UniRule"/>
</dbReference>
<feature type="binding site" evidence="15">
    <location>
        <position position="239"/>
    </location>
    <ligand>
        <name>substrate</name>
    </ligand>
</feature>
<dbReference type="Pfam" id="PF02774">
    <property type="entry name" value="Semialdhyde_dhC"/>
    <property type="match status" value="1"/>
</dbReference>
<dbReference type="InterPro" id="IPR012280">
    <property type="entry name" value="Semialdhyde_DH_dimer_dom"/>
</dbReference>
<dbReference type="GO" id="GO:0019877">
    <property type="term" value="P:diaminopimelate biosynthetic process"/>
    <property type="evidence" value="ECO:0007669"/>
    <property type="project" value="UniProtKB-UniRule"/>
</dbReference>
<evidence type="ECO:0000256" key="15">
    <source>
        <dbReference type="HAMAP-Rule" id="MF_02121"/>
    </source>
</evidence>
<evidence type="ECO:0000256" key="14">
    <source>
        <dbReference type="ARBA" id="ARBA00047891"/>
    </source>
</evidence>
<organism evidence="18 19">
    <name type="scientific">Candidatus Nephthysia bennettiae</name>
    <dbReference type="NCBI Taxonomy" id="3127016"/>
    <lineage>
        <taxon>Bacteria</taxon>
        <taxon>Bacillati</taxon>
        <taxon>Candidatus Dormiibacterota</taxon>
        <taxon>Candidatus Dormibacteria</taxon>
        <taxon>Candidatus Dormibacterales</taxon>
        <taxon>Candidatus Dormibacteraceae</taxon>
        <taxon>Candidatus Nephthysia</taxon>
    </lineage>
</organism>
<feature type="binding site" evidence="15">
    <location>
        <position position="160"/>
    </location>
    <ligand>
        <name>substrate</name>
    </ligand>
</feature>
<comment type="caution">
    <text evidence="18">The sequence shown here is derived from an EMBL/GenBank/DDBJ whole genome shotgun (WGS) entry which is preliminary data.</text>
</comment>
<dbReference type="NCBIfam" id="NF011456">
    <property type="entry name" value="PRK14874.1"/>
    <property type="match status" value="1"/>
</dbReference>
<dbReference type="EMBL" id="JAEKNR010000176">
    <property type="protein sequence ID" value="MBJ7599908.1"/>
    <property type="molecule type" value="Genomic_DNA"/>
</dbReference>
<evidence type="ECO:0000256" key="9">
    <source>
        <dbReference type="ARBA" id="ARBA00022857"/>
    </source>
</evidence>
<comment type="catalytic activity">
    <reaction evidence="14 15">
        <text>L-aspartate 4-semialdehyde + phosphate + NADP(+) = 4-phospho-L-aspartate + NADPH + H(+)</text>
        <dbReference type="Rhea" id="RHEA:24284"/>
        <dbReference type="ChEBI" id="CHEBI:15378"/>
        <dbReference type="ChEBI" id="CHEBI:43474"/>
        <dbReference type="ChEBI" id="CHEBI:57535"/>
        <dbReference type="ChEBI" id="CHEBI:57783"/>
        <dbReference type="ChEBI" id="CHEBI:58349"/>
        <dbReference type="ChEBI" id="CHEBI:537519"/>
        <dbReference type="EC" id="1.2.1.11"/>
    </reaction>
</comment>
<feature type="binding site" evidence="15">
    <location>
        <begin position="163"/>
        <end position="164"/>
    </location>
    <ligand>
        <name>NADP(+)</name>
        <dbReference type="ChEBI" id="CHEBI:58349"/>
    </ligand>
</feature>
<reference evidence="18" key="1">
    <citation type="submission" date="2020-10" db="EMBL/GenBank/DDBJ databases">
        <title>Ca. Dormibacterota MAGs.</title>
        <authorList>
            <person name="Montgomery K."/>
        </authorList>
    </citation>
    <scope>NUCLEOTIDE SEQUENCE [LARGE SCALE GENOMIC DNA]</scope>
    <source>
        <strain evidence="18">SC8812_S17_10</strain>
    </source>
</reference>
<evidence type="ECO:0000313" key="18">
    <source>
        <dbReference type="EMBL" id="MBJ7599908.1"/>
    </source>
</evidence>
<dbReference type="SMART" id="SM00859">
    <property type="entry name" value="Semialdhyde_dh"/>
    <property type="match status" value="1"/>
</dbReference>
<dbReference type="AlphaFoldDB" id="A0A934KB78"/>
<evidence type="ECO:0000256" key="6">
    <source>
        <dbReference type="ARBA" id="ARBA00013120"/>
    </source>
</evidence>
<feature type="active site" description="Proton acceptor" evidence="15 16">
    <location>
        <position position="246"/>
    </location>
</feature>
<comment type="subunit">
    <text evidence="5 15">Homodimer.</text>
</comment>
<dbReference type="SUPFAM" id="SSF51735">
    <property type="entry name" value="NAD(P)-binding Rossmann-fold domains"/>
    <property type="match status" value="1"/>
</dbReference>
<comment type="caution">
    <text evidence="15">Lacks conserved residue(s) required for the propagation of feature annotation.</text>
</comment>
<dbReference type="GO" id="GO:0009097">
    <property type="term" value="P:isoleucine biosynthetic process"/>
    <property type="evidence" value="ECO:0007669"/>
    <property type="project" value="UniProtKB-UniRule"/>
</dbReference>
<dbReference type="InterPro" id="IPR005986">
    <property type="entry name" value="Asp_semialdehyde_DH_beta"/>
</dbReference>
<evidence type="ECO:0000256" key="7">
    <source>
        <dbReference type="ARBA" id="ARBA00022605"/>
    </source>
</evidence>
<feature type="active site" description="Acyl-thioester intermediate" evidence="15 16">
    <location>
        <position position="133"/>
    </location>
</feature>
<comment type="pathway">
    <text evidence="1 15">Amino-acid biosynthesis; L-methionine biosynthesis via de novo pathway; L-homoserine from L-aspartate: step 2/3.</text>
</comment>
<dbReference type="InterPro" id="IPR000534">
    <property type="entry name" value="Semialdehyde_DH_NAD-bd"/>
</dbReference>
<dbReference type="GO" id="GO:0071266">
    <property type="term" value="P:'de novo' L-methionine biosynthetic process"/>
    <property type="evidence" value="ECO:0007669"/>
    <property type="project" value="UniProtKB-UniRule"/>
</dbReference>
<keyword evidence="9 15" id="KW-0521">NADP</keyword>
<proteinExistence type="inferred from homology"/>
<gene>
    <name evidence="15" type="primary">asd</name>
    <name evidence="18" type="ORF">JF922_17745</name>
</gene>
<evidence type="ECO:0000256" key="1">
    <source>
        <dbReference type="ARBA" id="ARBA00005021"/>
    </source>
</evidence>
<keyword evidence="13 15" id="KW-0486">Methionine biosynthesis</keyword>
<name>A0A934KB78_9BACT</name>
<dbReference type="GO" id="GO:0009088">
    <property type="term" value="P:threonine biosynthetic process"/>
    <property type="evidence" value="ECO:0007669"/>
    <property type="project" value="UniProtKB-UniRule"/>
</dbReference>
<comment type="pathway">
    <text evidence="3 15">Amino-acid biosynthesis; L-threonine biosynthesis; L-threonine from L-aspartate: step 2/5.</text>
</comment>
<feature type="binding site" evidence="15">
    <location>
        <position position="319"/>
    </location>
    <ligand>
        <name>NADP(+)</name>
        <dbReference type="ChEBI" id="CHEBI:58349"/>
    </ligand>
</feature>
<comment type="function">
    <text evidence="15">Catalyzes the NADPH-dependent formation of L-aspartate-semialdehyde (L-ASA) by the reductive dephosphorylation of L-aspartyl-4-phosphate.</text>
</comment>
<evidence type="ECO:0000259" key="17">
    <source>
        <dbReference type="SMART" id="SM00859"/>
    </source>
</evidence>
<protein>
    <recommendedName>
        <fullName evidence="6 15">Aspartate-semialdehyde dehydrogenase</fullName>
        <shortName evidence="15">ASA dehydrogenase</shortName>
        <shortName evidence="15">ASADH</shortName>
        <ecNumber evidence="6 15">1.2.1.11</ecNumber>
    </recommendedName>
    <alternativeName>
        <fullName evidence="15">Aspartate-beta-semialdehyde dehydrogenase</fullName>
    </alternativeName>
</protein>
<dbReference type="GO" id="GO:0050661">
    <property type="term" value="F:NADP binding"/>
    <property type="evidence" value="ECO:0007669"/>
    <property type="project" value="UniProtKB-UniRule"/>
</dbReference>
<dbReference type="Gene3D" id="3.30.360.10">
    <property type="entry name" value="Dihydrodipicolinate Reductase, domain 2"/>
    <property type="match status" value="1"/>
</dbReference>
<evidence type="ECO:0000256" key="3">
    <source>
        <dbReference type="ARBA" id="ARBA00005097"/>
    </source>
</evidence>
<dbReference type="EC" id="1.2.1.11" evidence="6 15"/>
<dbReference type="Pfam" id="PF01118">
    <property type="entry name" value="Semialdhyde_dh"/>
    <property type="match status" value="1"/>
</dbReference>
<keyword evidence="12 15" id="KW-0457">Lysine biosynthesis</keyword>
<feature type="domain" description="Semialdehyde dehydrogenase NAD-binding" evidence="17">
    <location>
        <begin position="9"/>
        <end position="124"/>
    </location>
</feature>
<dbReference type="CDD" id="cd02316">
    <property type="entry name" value="VcASADH2_like_N"/>
    <property type="match status" value="1"/>
</dbReference>
<dbReference type="Proteomes" id="UP000612893">
    <property type="component" value="Unassembled WGS sequence"/>
</dbReference>
<accession>A0A934KB78</accession>
<evidence type="ECO:0000256" key="4">
    <source>
        <dbReference type="ARBA" id="ARBA00010584"/>
    </source>
</evidence>
<dbReference type="HAMAP" id="MF_02121">
    <property type="entry name" value="ASADH"/>
    <property type="match status" value="1"/>
</dbReference>
<keyword evidence="8 15" id="KW-0791">Threonine biosynthesis</keyword>
<evidence type="ECO:0000256" key="10">
    <source>
        <dbReference type="ARBA" id="ARBA00022915"/>
    </source>
</evidence>
<comment type="pathway">
    <text evidence="2 15">Amino-acid biosynthesis; L-lysine biosynthesis via DAP pathway; (S)-tetrahydrodipicolinate from L-aspartate: step 2/4.</text>
</comment>
<evidence type="ECO:0000256" key="8">
    <source>
        <dbReference type="ARBA" id="ARBA00022697"/>
    </source>
</evidence>
<feature type="binding site" evidence="15">
    <location>
        <position position="104"/>
    </location>
    <ligand>
        <name>phosphate</name>
        <dbReference type="ChEBI" id="CHEBI:43474"/>
    </ligand>
</feature>
<evidence type="ECO:0000256" key="13">
    <source>
        <dbReference type="ARBA" id="ARBA00023167"/>
    </source>
</evidence>
<evidence type="ECO:0000313" key="19">
    <source>
        <dbReference type="Proteomes" id="UP000612893"/>
    </source>
</evidence>
<feature type="binding site" evidence="15">
    <location>
        <begin position="16"/>
        <end position="19"/>
    </location>
    <ligand>
        <name>NADP(+)</name>
        <dbReference type="ChEBI" id="CHEBI:58349"/>
    </ligand>
</feature>
<sequence length="341" mass="36564">MCSSHRALNVAVVGATGMVGQEMLRILAQREFPVAKLKALASERSEGMEVRSNGHAVPVETLREDSFEGVDLALFSAGADVSLLYGPLAVESGALVVDNSSAWRMKDNVPLVVPEVNEEDIRDSEGIIANPNCCAIPLTVALEPLRREAGLRRVLVSTYQSASGAGKALVEELDEQTRAIAAGRPPEVVVYSHQLAHNVVPGGWKPDQEGYNEEEVKIVQETRKILHEPGLPVAATCVRVPVPVCHGEAVFLETERMLAADDARLILGMAPGVIVEDDPHARLYPTPVGVAGKDEVYVGRIRNDLSSSHGLALWIVSDNLRKGAALNAVQVAERALDMGVL</sequence>
<keyword evidence="11 15" id="KW-0560">Oxidoreductase</keyword>
<keyword evidence="10 15" id="KW-0220">Diaminopimelate biosynthesis</keyword>
<keyword evidence="7 15" id="KW-0028">Amino-acid biosynthesis</keyword>
<dbReference type="PIRSF" id="PIRSF000148">
    <property type="entry name" value="ASA_dh"/>
    <property type="match status" value="1"/>
</dbReference>
<dbReference type="NCBIfam" id="TIGR01296">
    <property type="entry name" value="asd_B"/>
    <property type="match status" value="1"/>
</dbReference>
<dbReference type="CDD" id="cd18131">
    <property type="entry name" value="ASADH_C_bac_euk_like"/>
    <property type="match status" value="1"/>
</dbReference>
<dbReference type="InterPro" id="IPR012080">
    <property type="entry name" value="Asp_semialdehyde_DH"/>
</dbReference>
<evidence type="ECO:0000256" key="2">
    <source>
        <dbReference type="ARBA" id="ARBA00005076"/>
    </source>
</evidence>
<dbReference type="SUPFAM" id="SSF55347">
    <property type="entry name" value="Glyceraldehyde-3-phosphate dehydrogenase-like, C-terminal domain"/>
    <property type="match status" value="1"/>
</dbReference>
<dbReference type="Gene3D" id="3.40.50.720">
    <property type="entry name" value="NAD(P)-binding Rossmann-like Domain"/>
    <property type="match status" value="1"/>
</dbReference>
<evidence type="ECO:0000256" key="16">
    <source>
        <dbReference type="PIRSR" id="PIRSR000148-1"/>
    </source>
</evidence>